<evidence type="ECO:0000313" key="2">
    <source>
        <dbReference type="Proteomes" id="UP000326061"/>
    </source>
</evidence>
<keyword evidence="2" id="KW-1185">Reference proteome</keyword>
<proteinExistence type="predicted"/>
<gene>
    <name evidence="1" type="ORF">FJR47_07475</name>
</gene>
<evidence type="ECO:0000313" key="1">
    <source>
        <dbReference type="EMBL" id="QFR43757.1"/>
    </source>
</evidence>
<organism evidence="1 2">
    <name type="scientific">Sulfurimonas xiamenensis</name>
    <dbReference type="NCBI Taxonomy" id="2590021"/>
    <lineage>
        <taxon>Bacteria</taxon>
        <taxon>Pseudomonadati</taxon>
        <taxon>Campylobacterota</taxon>
        <taxon>Epsilonproteobacteria</taxon>
        <taxon>Campylobacterales</taxon>
        <taxon>Sulfurimonadaceae</taxon>
        <taxon>Sulfurimonas</taxon>
    </lineage>
</organism>
<dbReference type="EMBL" id="CP041166">
    <property type="protein sequence ID" value="QFR43757.1"/>
    <property type="molecule type" value="Genomic_DNA"/>
</dbReference>
<reference evidence="2" key="1">
    <citation type="submission" date="2019-06" db="EMBL/GenBank/DDBJ databases">
        <title>Sulfurimonas gotlandica sp. nov., a chemoautotrophic and psychrotolerant epsilonproteobacterium isolated from a pelagic redoxcline, and an emended description of the genus Sulfurimonas.</title>
        <authorList>
            <person name="Wang S."/>
            <person name="Jiang L."/>
            <person name="Shao Z."/>
        </authorList>
    </citation>
    <scope>NUCLEOTIDE SEQUENCE [LARGE SCALE GENOMIC DNA]</scope>
    <source>
        <strain evidence="2">1-1N</strain>
    </source>
</reference>
<dbReference type="RefSeq" id="WP_152299818.1">
    <property type="nucleotide sequence ID" value="NZ_CP041166.1"/>
</dbReference>
<dbReference type="KEGG" id="suln:FJR47_07475"/>
<dbReference type="AlphaFoldDB" id="A0AAJ4A4L6"/>
<sequence>MSDYWYTDEYGRKRHVQDGVSSDSARYRHESIYNPFYAHSDFSKDSYLYLTSCPKCFEAVYYCNCSNGGRVFFDSLAPDWDKHPCTSTATYQPKNIDEKYSLIIPTHNYYQRHEDYERRSTTFEVPSFLKSIKINTTDDILYKNLTQNTMILVRESNGRFYLTIIVTTKKFKNHHLCNNKRFNNQYIMQEYIISLLSKVDFTQSVDISNEVMHTKGNKKIIKLDKFQSITINKNQKKAKKPSKKNVIKKNKIKQEFKPVEQKVYVSKKTGLKIVKKKNTDIINETTENVSVESLEENEWKIVK</sequence>
<name>A0AAJ4A4L6_9BACT</name>
<dbReference type="Proteomes" id="UP000326061">
    <property type="component" value="Chromosome"/>
</dbReference>
<protein>
    <submittedName>
        <fullName evidence="1">Uncharacterized protein</fullName>
    </submittedName>
</protein>
<accession>A0AAJ4A4L6</accession>